<feature type="domain" description="DAGKc" evidence="1">
    <location>
        <begin position="1"/>
        <end position="129"/>
    </location>
</feature>
<keyword evidence="2" id="KW-0418">Kinase</keyword>
<dbReference type="OrthoDB" id="142078at2"/>
<dbReference type="InterPro" id="IPR001206">
    <property type="entry name" value="Diacylglycerol_kinase_cat_dom"/>
</dbReference>
<dbReference type="PROSITE" id="PS50146">
    <property type="entry name" value="DAGK"/>
    <property type="match status" value="1"/>
</dbReference>
<dbReference type="SUPFAM" id="SSF111331">
    <property type="entry name" value="NAD kinase/diacylglycerol kinase-like"/>
    <property type="match status" value="1"/>
</dbReference>
<dbReference type="Proteomes" id="UP000254677">
    <property type="component" value="Unassembled WGS sequence"/>
</dbReference>
<proteinExistence type="predicted"/>
<gene>
    <name evidence="2" type="primary">bmrU</name>
    <name evidence="2" type="ORF">NCTC13292_01844</name>
</gene>
<evidence type="ECO:0000259" key="1">
    <source>
        <dbReference type="PROSITE" id="PS50146"/>
    </source>
</evidence>
<evidence type="ECO:0000313" key="2">
    <source>
        <dbReference type="EMBL" id="STX42897.1"/>
    </source>
</evidence>
<dbReference type="RefSeq" id="WP_115221514.1">
    <property type="nucleotide sequence ID" value="NZ_CAXYJE010000003.1"/>
</dbReference>
<dbReference type="GO" id="GO:0016301">
    <property type="term" value="F:kinase activity"/>
    <property type="evidence" value="ECO:0007669"/>
    <property type="project" value="UniProtKB-KW"/>
</dbReference>
<keyword evidence="3" id="KW-1185">Reference proteome</keyword>
<dbReference type="InterPro" id="IPR017438">
    <property type="entry name" value="ATP-NAD_kinase_N"/>
</dbReference>
<accession>A0A378J7L1</accession>
<organism evidence="2 3">
    <name type="scientific">Legionella donaldsonii</name>
    <dbReference type="NCBI Taxonomy" id="45060"/>
    <lineage>
        <taxon>Bacteria</taxon>
        <taxon>Pseudomonadati</taxon>
        <taxon>Pseudomonadota</taxon>
        <taxon>Gammaproteobacteria</taxon>
        <taxon>Legionellales</taxon>
        <taxon>Legionellaceae</taxon>
        <taxon>Legionella</taxon>
    </lineage>
</organism>
<protein>
    <submittedName>
        <fullName evidence="2">Diacylglycerol kinase</fullName>
        <ecNumber evidence="2">2.7.1.-</ecNumber>
    </submittedName>
</protein>
<dbReference type="Gene3D" id="3.40.50.10330">
    <property type="entry name" value="Probable inorganic polyphosphate/atp-NAD kinase, domain 1"/>
    <property type="match status" value="1"/>
</dbReference>
<dbReference type="AlphaFoldDB" id="A0A378J7L1"/>
<dbReference type="InterPro" id="IPR016064">
    <property type="entry name" value="NAD/diacylglycerol_kinase_sf"/>
</dbReference>
<evidence type="ECO:0000313" key="3">
    <source>
        <dbReference type="Proteomes" id="UP000254677"/>
    </source>
</evidence>
<sequence>MNSSIALIVNKKAKNAPQITNYLTAFDDKGINYYYFVVEPNDLVSTIQDCIKKFKILLVGGGDGTIRSAAQYCVNTSTILGVLPLGTMNHFVKELSLPADINSILDAIAKPHTIKIDLAEVNGLVFVNNSSLGIYPQFARRRDYYAKFYHKWLSYIPSIIQTFRHHGTFQITIKNENLDLSLNTSFFMVSNNLYSYQFPTKIERSNFKQALLGIYFLKYGKLSLEKMIQHLLGKSTNFEIMKSATPIKVEVKNKERISISLDGDAVVTDCPLIYKTIPKSLQLLTNKYENNPHF</sequence>
<keyword evidence="2" id="KW-0808">Transferase</keyword>
<dbReference type="EMBL" id="UGOA01000001">
    <property type="protein sequence ID" value="STX42897.1"/>
    <property type="molecule type" value="Genomic_DNA"/>
</dbReference>
<dbReference type="Pfam" id="PF00781">
    <property type="entry name" value="DAGK_cat"/>
    <property type="match status" value="1"/>
</dbReference>
<name>A0A378J7L1_9GAMM</name>
<dbReference type="EC" id="2.7.1.-" evidence="2"/>
<reference evidence="2 3" key="1">
    <citation type="submission" date="2018-06" db="EMBL/GenBank/DDBJ databases">
        <authorList>
            <consortium name="Pathogen Informatics"/>
            <person name="Doyle S."/>
        </authorList>
    </citation>
    <scope>NUCLEOTIDE SEQUENCE [LARGE SCALE GENOMIC DNA]</scope>
    <source>
        <strain evidence="2 3">NCTC13292</strain>
    </source>
</reference>
<dbReference type="Gene3D" id="2.60.200.40">
    <property type="match status" value="1"/>
</dbReference>